<dbReference type="Pfam" id="PF09748">
    <property type="entry name" value="Med10"/>
    <property type="match status" value="1"/>
</dbReference>
<name>A0ABR0UJA7_REHGL</name>
<feature type="compositionally biased region" description="Polar residues" evidence="7">
    <location>
        <begin position="23"/>
        <end position="36"/>
    </location>
</feature>
<dbReference type="EMBL" id="JABTTQ020002705">
    <property type="protein sequence ID" value="KAK6122541.1"/>
    <property type="molecule type" value="Genomic_DNA"/>
</dbReference>
<gene>
    <name evidence="6" type="primary">MED10</name>
    <name evidence="9" type="ORF">DH2020_043719</name>
</gene>
<keyword evidence="3 6" id="KW-0805">Transcription regulation</keyword>
<accession>A0ABR0UJA7</accession>
<comment type="caution">
    <text evidence="9">The sequence shown here is derived from an EMBL/GenBank/DDBJ whole genome shotgun (WGS) entry which is preliminary data.</text>
</comment>
<feature type="compositionally biased region" description="Polar residues" evidence="7">
    <location>
        <begin position="1"/>
        <end position="10"/>
    </location>
</feature>
<keyword evidence="8" id="KW-1133">Transmembrane helix</keyword>
<evidence type="ECO:0000313" key="9">
    <source>
        <dbReference type="EMBL" id="KAK6122541.1"/>
    </source>
</evidence>
<keyword evidence="8" id="KW-0472">Membrane</keyword>
<feature type="region of interest" description="Disordered" evidence="7">
    <location>
        <begin position="1"/>
        <end position="36"/>
    </location>
</feature>
<comment type="similarity">
    <text evidence="2 6">Belongs to the Mediator complex subunit 10 family.</text>
</comment>
<evidence type="ECO:0000256" key="4">
    <source>
        <dbReference type="ARBA" id="ARBA00023163"/>
    </source>
</evidence>
<keyword evidence="6" id="KW-0010">Activator</keyword>
<dbReference type="PANTHER" id="PTHR13345">
    <property type="entry name" value="MEDIATOR OF RNA POLYMERASE II TRANSCRIPTION SUBUNIT 10"/>
    <property type="match status" value="1"/>
</dbReference>
<protein>
    <recommendedName>
        <fullName evidence="6">Mediator of RNA polymerase II transcription subunit 10</fullName>
    </recommendedName>
    <alternativeName>
        <fullName evidence="6">Mediator complex subunit 10</fullName>
    </alternativeName>
</protein>
<keyword evidence="5 6" id="KW-0539">Nucleus</keyword>
<evidence type="ECO:0000256" key="8">
    <source>
        <dbReference type="SAM" id="Phobius"/>
    </source>
</evidence>
<reference evidence="9 10" key="1">
    <citation type="journal article" date="2021" name="Comput. Struct. Biotechnol. J.">
        <title>De novo genome assembly of the potent medicinal plant Rehmannia glutinosa using nanopore technology.</title>
        <authorList>
            <person name="Ma L."/>
            <person name="Dong C."/>
            <person name="Song C."/>
            <person name="Wang X."/>
            <person name="Zheng X."/>
            <person name="Niu Y."/>
            <person name="Chen S."/>
            <person name="Feng W."/>
        </authorList>
    </citation>
    <scope>NUCLEOTIDE SEQUENCE [LARGE SCALE GENOMIC DNA]</scope>
    <source>
        <strain evidence="9">DH-2019</strain>
    </source>
</reference>
<evidence type="ECO:0000256" key="7">
    <source>
        <dbReference type="SAM" id="MobiDB-lite"/>
    </source>
</evidence>
<keyword evidence="4 6" id="KW-0804">Transcription</keyword>
<feature type="transmembrane region" description="Helical" evidence="8">
    <location>
        <begin position="90"/>
        <end position="109"/>
    </location>
</feature>
<comment type="subcellular location">
    <subcellularLocation>
        <location evidence="1 6">Nucleus</location>
    </subcellularLocation>
</comment>
<feature type="transmembrane region" description="Helical" evidence="8">
    <location>
        <begin position="227"/>
        <end position="247"/>
    </location>
</feature>
<evidence type="ECO:0000256" key="5">
    <source>
        <dbReference type="ARBA" id="ARBA00023242"/>
    </source>
</evidence>
<organism evidence="9 10">
    <name type="scientific">Rehmannia glutinosa</name>
    <name type="common">Chinese foxglove</name>
    <dbReference type="NCBI Taxonomy" id="99300"/>
    <lineage>
        <taxon>Eukaryota</taxon>
        <taxon>Viridiplantae</taxon>
        <taxon>Streptophyta</taxon>
        <taxon>Embryophyta</taxon>
        <taxon>Tracheophyta</taxon>
        <taxon>Spermatophyta</taxon>
        <taxon>Magnoliopsida</taxon>
        <taxon>eudicotyledons</taxon>
        <taxon>Gunneridae</taxon>
        <taxon>Pentapetalae</taxon>
        <taxon>asterids</taxon>
        <taxon>lamiids</taxon>
        <taxon>Lamiales</taxon>
        <taxon>Orobanchaceae</taxon>
        <taxon>Rehmannieae</taxon>
        <taxon>Rehmannia</taxon>
    </lineage>
</organism>
<dbReference type="Proteomes" id="UP001318860">
    <property type="component" value="Unassembled WGS sequence"/>
</dbReference>
<evidence type="ECO:0000256" key="1">
    <source>
        <dbReference type="ARBA" id="ARBA00004123"/>
    </source>
</evidence>
<dbReference type="PANTHER" id="PTHR13345:SF14">
    <property type="entry name" value="MEDIATOR OF RNA POLYMERASE II TRANSCRIPTION SUBUNIT 10A-RELATED"/>
    <property type="match status" value="1"/>
</dbReference>
<evidence type="ECO:0000256" key="6">
    <source>
        <dbReference type="RuleBase" id="RU364146"/>
    </source>
</evidence>
<comment type="function">
    <text evidence="6">Component of the Mediator complex, a coactivator involved in the regulated transcription of nearly all RNA polymerase II-dependent genes. Mediator functions as a bridge to convey information from gene-specific regulatory proteins to the basal RNA polymerase II transcription machinery. Mediator is recruited to promoters by direct interactions with regulatory proteins and serves as a scaffold for the assembly of a functional preinitiation complex with RNA polymerase II and the general transcription factors.</text>
</comment>
<evidence type="ECO:0000256" key="2">
    <source>
        <dbReference type="ARBA" id="ARBA00005389"/>
    </source>
</evidence>
<proteinExistence type="inferred from homology"/>
<evidence type="ECO:0000313" key="10">
    <source>
        <dbReference type="Proteomes" id="UP001318860"/>
    </source>
</evidence>
<keyword evidence="8" id="KW-0812">Transmembrane</keyword>
<keyword evidence="10" id="KW-1185">Reference proteome</keyword>
<sequence>MDSSQTTASAATGGVPAGGNVMMTRQSNDASPVESSATTVGTAGTLMDDQKQNLTEVINSILKTLGVLHQLSLTVSSFNVASQLPLLQRMYLIGHLIFILANYVLFGFMPLFSSECFYCGLYRGLLGLEVLLVIEYVFHRNNLVLELDNMTRLADKCNIQVPMEILNLVDDGKNPDEFTRDMLNGCIAKNQITKGKAYAFKSMRRHLLEELEQAFPDEVDAYREIRAASAAVSYIVYMLFLVNVNFICL</sequence>
<dbReference type="InterPro" id="IPR019145">
    <property type="entry name" value="Mediator_Med10"/>
</dbReference>
<evidence type="ECO:0000256" key="3">
    <source>
        <dbReference type="ARBA" id="ARBA00023015"/>
    </source>
</evidence>
<comment type="subunit">
    <text evidence="6">Component of the Mediator complex.</text>
</comment>